<evidence type="ECO:0000313" key="5">
    <source>
        <dbReference type="EMBL" id="KAF1979251.1"/>
    </source>
</evidence>
<dbReference type="Gene3D" id="4.10.240.10">
    <property type="entry name" value="Zn(2)-C6 fungal-type DNA-binding domain"/>
    <property type="match status" value="1"/>
</dbReference>
<dbReference type="PROSITE" id="PS50048">
    <property type="entry name" value="ZN2_CY6_FUNGAL_2"/>
    <property type="match status" value="1"/>
</dbReference>
<dbReference type="GO" id="GO:0000981">
    <property type="term" value="F:DNA-binding transcription factor activity, RNA polymerase II-specific"/>
    <property type="evidence" value="ECO:0007669"/>
    <property type="project" value="InterPro"/>
</dbReference>
<dbReference type="InterPro" id="IPR036864">
    <property type="entry name" value="Zn2-C6_fun-type_DNA-bd_sf"/>
</dbReference>
<dbReference type="CDD" id="cd12148">
    <property type="entry name" value="fungal_TF_MHR"/>
    <property type="match status" value="1"/>
</dbReference>
<evidence type="ECO:0000256" key="3">
    <source>
        <dbReference type="SAM" id="MobiDB-lite"/>
    </source>
</evidence>
<keyword evidence="6" id="KW-1185">Reference proteome</keyword>
<dbReference type="InterPro" id="IPR001138">
    <property type="entry name" value="Zn2Cys6_DnaBD"/>
</dbReference>
<dbReference type="SUPFAM" id="SSF57701">
    <property type="entry name" value="Zn2/Cys6 DNA-binding domain"/>
    <property type="match status" value="1"/>
</dbReference>
<dbReference type="SMART" id="SM00066">
    <property type="entry name" value="GAL4"/>
    <property type="match status" value="1"/>
</dbReference>
<gene>
    <name evidence="5" type="ORF">BU23DRAFT_576901</name>
</gene>
<dbReference type="OrthoDB" id="4898680at2759"/>
<dbReference type="InterPro" id="IPR050613">
    <property type="entry name" value="Sec_Metabolite_Reg"/>
</dbReference>
<dbReference type="Proteomes" id="UP000800036">
    <property type="component" value="Unassembled WGS sequence"/>
</dbReference>
<accession>A0A6A5VPR3</accession>
<evidence type="ECO:0000256" key="2">
    <source>
        <dbReference type="ARBA" id="ARBA00023242"/>
    </source>
</evidence>
<comment type="subcellular location">
    <subcellularLocation>
        <location evidence="1">Nucleus</location>
    </subcellularLocation>
</comment>
<evidence type="ECO:0000259" key="4">
    <source>
        <dbReference type="PROSITE" id="PS50048"/>
    </source>
</evidence>
<sequence>MPVKLPACEPCRTSKQACDHAKPCSRCQERGTLSACLYRARPFKKRRLEGAQEPPRAASSANPSLLPETPVTLDASLGILTEADTPEPSRGMRNYPNPGFLGSSSHTTFFEQLPRDTNDTGQLPDCSVDEEEIRMGANLIDHIHKYFQISSCVALVQDWIAGGVNLALAGPLVVTCAQVTEYVLSSCGTSSPAASTLARTISQKLFRNSCHQLNAGDHQSIAEWCSVFGAHNARWEMFGIFFAALAAATMQTPKFQPLYKSHQDQRDLQKLAVRFSDRCLDISLALDRLNDLQLLLQYENWISHSCLDGDQSYVSWRKLGDVISSLYALGYHERASANFLSMVSLREVAFARTFSGDTNVSLFLGRPARIDRKHCRWLPRQFHWSADAAVDYAAETQWSAICAVLKGEALDLFHEADYTEKVKKANLIRDEANLQWSSLPPHFRLETCLKDCHRTPKERDFLVSTLLNHMHVHFLLHLQLQVRVNEPGPELVSTSARMLSLVIESVLLKDTLAYSGTTLDWKVAYYGLAAAGIICLSLLKQGPTLFDNGFSKAQMIQDLNVLVAVVDAGVWIHPIDANYALLSRATLTIKSLLRRLLIKDARQLPGPVETNPSLSDLAAPSSANWNLWDNQHLQDFEVDFWLNLAEHPFLTETPTESLPTTQV</sequence>
<feature type="region of interest" description="Disordered" evidence="3">
    <location>
        <begin position="47"/>
        <end position="67"/>
    </location>
</feature>
<dbReference type="EMBL" id="ML976658">
    <property type="protein sequence ID" value="KAF1979251.1"/>
    <property type="molecule type" value="Genomic_DNA"/>
</dbReference>
<protein>
    <recommendedName>
        <fullName evidence="4">Zn(2)-C6 fungal-type domain-containing protein</fullName>
    </recommendedName>
</protein>
<dbReference type="GO" id="GO:0008270">
    <property type="term" value="F:zinc ion binding"/>
    <property type="evidence" value="ECO:0007669"/>
    <property type="project" value="InterPro"/>
</dbReference>
<evidence type="ECO:0000256" key="1">
    <source>
        <dbReference type="ARBA" id="ARBA00004123"/>
    </source>
</evidence>
<keyword evidence="2" id="KW-0539">Nucleus</keyword>
<dbReference type="PROSITE" id="PS00463">
    <property type="entry name" value="ZN2_CY6_FUNGAL_1"/>
    <property type="match status" value="1"/>
</dbReference>
<dbReference type="PANTHER" id="PTHR31001:SF40">
    <property type="entry name" value="ZN(II)2CYS6 TRANSCRIPTION FACTOR (EUROFUNG)"/>
    <property type="match status" value="1"/>
</dbReference>
<dbReference type="GO" id="GO:0005634">
    <property type="term" value="C:nucleus"/>
    <property type="evidence" value="ECO:0007669"/>
    <property type="project" value="UniProtKB-SubCell"/>
</dbReference>
<feature type="domain" description="Zn(2)-C6 fungal-type" evidence="4">
    <location>
        <begin position="7"/>
        <end position="38"/>
    </location>
</feature>
<dbReference type="CDD" id="cd00067">
    <property type="entry name" value="GAL4"/>
    <property type="match status" value="1"/>
</dbReference>
<organism evidence="5 6">
    <name type="scientific">Bimuria novae-zelandiae CBS 107.79</name>
    <dbReference type="NCBI Taxonomy" id="1447943"/>
    <lineage>
        <taxon>Eukaryota</taxon>
        <taxon>Fungi</taxon>
        <taxon>Dikarya</taxon>
        <taxon>Ascomycota</taxon>
        <taxon>Pezizomycotina</taxon>
        <taxon>Dothideomycetes</taxon>
        <taxon>Pleosporomycetidae</taxon>
        <taxon>Pleosporales</taxon>
        <taxon>Massarineae</taxon>
        <taxon>Didymosphaeriaceae</taxon>
        <taxon>Bimuria</taxon>
    </lineage>
</organism>
<proteinExistence type="predicted"/>
<dbReference type="AlphaFoldDB" id="A0A6A5VPR3"/>
<dbReference type="PANTHER" id="PTHR31001">
    <property type="entry name" value="UNCHARACTERIZED TRANSCRIPTIONAL REGULATORY PROTEIN"/>
    <property type="match status" value="1"/>
</dbReference>
<evidence type="ECO:0000313" key="6">
    <source>
        <dbReference type="Proteomes" id="UP000800036"/>
    </source>
</evidence>
<dbReference type="Pfam" id="PF00172">
    <property type="entry name" value="Zn_clus"/>
    <property type="match status" value="1"/>
</dbReference>
<reference evidence="5" key="1">
    <citation type="journal article" date="2020" name="Stud. Mycol.">
        <title>101 Dothideomycetes genomes: a test case for predicting lifestyles and emergence of pathogens.</title>
        <authorList>
            <person name="Haridas S."/>
            <person name="Albert R."/>
            <person name="Binder M."/>
            <person name="Bloem J."/>
            <person name="Labutti K."/>
            <person name="Salamov A."/>
            <person name="Andreopoulos B."/>
            <person name="Baker S."/>
            <person name="Barry K."/>
            <person name="Bills G."/>
            <person name="Bluhm B."/>
            <person name="Cannon C."/>
            <person name="Castanera R."/>
            <person name="Culley D."/>
            <person name="Daum C."/>
            <person name="Ezra D."/>
            <person name="Gonzalez J."/>
            <person name="Henrissat B."/>
            <person name="Kuo A."/>
            <person name="Liang C."/>
            <person name="Lipzen A."/>
            <person name="Lutzoni F."/>
            <person name="Magnuson J."/>
            <person name="Mondo S."/>
            <person name="Nolan M."/>
            <person name="Ohm R."/>
            <person name="Pangilinan J."/>
            <person name="Park H.-J."/>
            <person name="Ramirez L."/>
            <person name="Alfaro M."/>
            <person name="Sun H."/>
            <person name="Tritt A."/>
            <person name="Yoshinaga Y."/>
            <person name="Zwiers L.-H."/>
            <person name="Turgeon B."/>
            <person name="Goodwin S."/>
            <person name="Spatafora J."/>
            <person name="Crous P."/>
            <person name="Grigoriev I."/>
        </authorList>
    </citation>
    <scope>NUCLEOTIDE SEQUENCE</scope>
    <source>
        <strain evidence="5">CBS 107.79</strain>
    </source>
</reference>
<name>A0A6A5VPR3_9PLEO</name>